<reference evidence="5" key="1">
    <citation type="submission" date="2025-08" db="UniProtKB">
        <authorList>
            <consortium name="RefSeq"/>
        </authorList>
    </citation>
    <scope>IDENTIFICATION</scope>
</reference>
<evidence type="ECO:0000313" key="4">
    <source>
        <dbReference type="Proteomes" id="UP000245340"/>
    </source>
</evidence>
<feature type="compositionally biased region" description="Basic and acidic residues" evidence="3">
    <location>
        <begin position="346"/>
        <end position="368"/>
    </location>
</feature>
<evidence type="ECO:0000256" key="2">
    <source>
        <dbReference type="ARBA" id="ARBA00023036"/>
    </source>
</evidence>
<dbReference type="PANTHER" id="PTHR12232:SF1">
    <property type="entry name" value="SH3 DOMAIN-BINDING GLUTAMIC ACID-RICH PROTEIN"/>
    <property type="match status" value="1"/>
</dbReference>
<dbReference type="GO" id="GO:0017124">
    <property type="term" value="F:SH3 domain binding"/>
    <property type="evidence" value="ECO:0007669"/>
    <property type="project" value="UniProtKB-KW"/>
</dbReference>
<evidence type="ECO:0000256" key="1">
    <source>
        <dbReference type="ARBA" id="ARBA00007764"/>
    </source>
</evidence>
<sequence>MSGSLPGGAPTQSKALQEQQVGKGETWKRATPKGISCILRVHGTFNRPENVQVRMPLLIPRPVWPFGPPPRGVCRKPRRHGVLEDGAGVFWAFPAAPRRSAAPPQAPVRARRPDCKWLLLSTNPVVARPIPLSRPANGGGSPRRPRRCGQALGLSCGGRRRGSDRAGRPPARTWHLHLLLPGTCYLPGAARGRDPSSAAFPRGGVLGGPLFPTAKMVIKVFVATSSGSIAIRKKQQEVVGFLEANKIDFKELDIAGDEDNRKWMRENVPGEKKPQNGIPLPPQIFNEEQYCGDFDSFFSAKEENIIYSFLGLAPPPGSKGTEKTEESGENEAQKEDNEDAGNLAESQEKNEESGETATKRPGVEDSCRQHGVPPLAGDGRRGPVQARLTVSARSRLPGSGAAGLLSSVDPCPACEAPGCDLQSPLLSLCLLMPEFTMGWSSPDDRRTRLKVHYKMIELHYELLTKILADTQHHSSAYLQTRSSSYVGGCEWGPGEPGVVTVADKPSAQGPMKERVIQDVGFNFWVLRLTTGFAMGLTKLSALYTASNCGKGKKVDCTHSVSTLDPRGPDGCLDLEVSFHCTFWNALEQRCPFRSSLPLPDLPKLLSSESRVIRPHRFQECAPSQTPATLPPSSPSSNGLASSFLRVLDRTSISSCHTCPGPCVSVCHATEELSRLPVSVVTTTNGGANLPRQGWYKRVTRLLVSLRLHHLPGLELLSLRYKTALSSPTLNVDPFTGWEDVNAGPSVPQPGGVTGTALSCYNHVGQSEIKEKKSDYFGLDRSLGPWEFQSVLEVNFGTVPWEARRRVNSKNRPKGIETNSTMGNVWCSSKDALPLGATEAAHRRQLLSPRLALSWVVLPLPRDRRRAAG</sequence>
<dbReference type="SUPFAM" id="SSF52833">
    <property type="entry name" value="Thioredoxin-like"/>
    <property type="match status" value="1"/>
</dbReference>
<feature type="region of interest" description="Disordered" evidence="3">
    <location>
        <begin position="1"/>
        <end position="27"/>
    </location>
</feature>
<evidence type="ECO:0000256" key="3">
    <source>
        <dbReference type="SAM" id="MobiDB-lite"/>
    </source>
</evidence>
<dbReference type="Pfam" id="PF04908">
    <property type="entry name" value="SH3BGR"/>
    <property type="match status" value="1"/>
</dbReference>
<keyword evidence="4" id="KW-1185">Reference proteome</keyword>
<keyword evidence="2" id="KW-0729">SH3-binding</keyword>
<dbReference type="GO" id="GO:0005634">
    <property type="term" value="C:nucleus"/>
    <property type="evidence" value="ECO:0007669"/>
    <property type="project" value="UniProtKB-ARBA"/>
</dbReference>
<dbReference type="RefSeq" id="XP_004411426.1">
    <property type="nucleotide sequence ID" value="XM_004411369.1"/>
</dbReference>
<feature type="compositionally biased region" description="Polar residues" evidence="3">
    <location>
        <begin position="10"/>
        <end position="20"/>
    </location>
</feature>
<feature type="region of interest" description="Disordered" evidence="3">
    <location>
        <begin position="130"/>
        <end position="170"/>
    </location>
</feature>
<dbReference type="Gene3D" id="3.40.30.10">
    <property type="entry name" value="Glutaredoxin"/>
    <property type="match status" value="1"/>
</dbReference>
<dbReference type="CDD" id="cd03030">
    <property type="entry name" value="GRX_SH3BGR"/>
    <property type="match status" value="1"/>
</dbReference>
<comment type="similarity">
    <text evidence="1">Belongs to the SH3BGR family.</text>
</comment>
<dbReference type="Proteomes" id="UP000245340">
    <property type="component" value="Unplaced"/>
</dbReference>
<gene>
    <name evidence="5" type="primary">LOC101383617</name>
</gene>
<dbReference type="InterPro" id="IPR006993">
    <property type="entry name" value="Glut_rich_SH3-bd"/>
</dbReference>
<evidence type="ECO:0000313" key="5">
    <source>
        <dbReference type="RefSeq" id="XP_004411426.1"/>
    </source>
</evidence>
<feature type="region of interest" description="Disordered" evidence="3">
    <location>
        <begin position="311"/>
        <end position="383"/>
    </location>
</feature>
<dbReference type="GO" id="GO:0005737">
    <property type="term" value="C:cytoplasm"/>
    <property type="evidence" value="ECO:0007669"/>
    <property type="project" value="TreeGrafter"/>
</dbReference>
<dbReference type="AlphaFoldDB" id="A0A9B0H650"/>
<name>A0A9B0H650_ODORO</name>
<dbReference type="InterPro" id="IPR036249">
    <property type="entry name" value="Thioredoxin-like_sf"/>
</dbReference>
<dbReference type="InterPro" id="IPR051033">
    <property type="entry name" value="SH3BGR"/>
</dbReference>
<dbReference type="PANTHER" id="PTHR12232">
    <property type="entry name" value="SH3 DOMAIN-BINDING GLUTAMIC ACID-RICH-LIKE PROTEIN"/>
    <property type="match status" value="1"/>
</dbReference>
<proteinExistence type="inferred from homology"/>
<protein>
    <submittedName>
        <fullName evidence="5">Uncharacterized protein LOC101383617</fullName>
    </submittedName>
</protein>
<accession>A0A9B0H650</accession>
<feature type="compositionally biased region" description="Basic and acidic residues" evidence="3">
    <location>
        <begin position="320"/>
        <end position="335"/>
    </location>
</feature>
<organism evidence="4 5">
    <name type="scientific">Odobenus rosmarus divergens</name>
    <name type="common">Pacific walrus</name>
    <dbReference type="NCBI Taxonomy" id="9708"/>
    <lineage>
        <taxon>Eukaryota</taxon>
        <taxon>Metazoa</taxon>
        <taxon>Chordata</taxon>
        <taxon>Craniata</taxon>
        <taxon>Vertebrata</taxon>
        <taxon>Euteleostomi</taxon>
        <taxon>Mammalia</taxon>
        <taxon>Eutheria</taxon>
        <taxon>Laurasiatheria</taxon>
        <taxon>Carnivora</taxon>
        <taxon>Caniformia</taxon>
        <taxon>Pinnipedia</taxon>
        <taxon>Odobenidae</taxon>
        <taxon>Odobenus</taxon>
    </lineage>
</organism>
<dbReference type="FunFam" id="3.40.30.10:FF:000065">
    <property type="entry name" value="SH3 domain-binding glutamic acid-rich-like protein"/>
    <property type="match status" value="1"/>
</dbReference>